<evidence type="ECO:0000313" key="3">
    <source>
        <dbReference type="EMBL" id="KAH9369941.1"/>
    </source>
</evidence>
<keyword evidence="1" id="KW-0479">Metal-binding</keyword>
<evidence type="ECO:0000313" key="4">
    <source>
        <dbReference type="Proteomes" id="UP000821853"/>
    </source>
</evidence>
<dbReference type="Proteomes" id="UP000821853">
    <property type="component" value="Chromosome 3"/>
</dbReference>
<dbReference type="PANTHER" id="PTHR47331:SF5">
    <property type="entry name" value="RIBONUCLEASE H"/>
    <property type="match status" value="1"/>
</dbReference>
<evidence type="ECO:0000259" key="2">
    <source>
        <dbReference type="PROSITE" id="PS50158"/>
    </source>
</evidence>
<dbReference type="PROSITE" id="PS50158">
    <property type="entry name" value="ZF_CCHC"/>
    <property type="match status" value="1"/>
</dbReference>
<dbReference type="EMBL" id="JABSTR010000005">
    <property type="protein sequence ID" value="KAH9369941.1"/>
    <property type="molecule type" value="Genomic_DNA"/>
</dbReference>
<dbReference type="Gene3D" id="4.10.60.10">
    <property type="entry name" value="Zinc finger, CCHC-type"/>
    <property type="match status" value="1"/>
</dbReference>
<dbReference type="GO" id="GO:0003676">
    <property type="term" value="F:nucleic acid binding"/>
    <property type="evidence" value="ECO:0007669"/>
    <property type="project" value="InterPro"/>
</dbReference>
<dbReference type="AlphaFoldDB" id="A0A9J6G3W6"/>
<feature type="domain" description="CCHC-type" evidence="2">
    <location>
        <begin position="168"/>
        <end position="181"/>
    </location>
</feature>
<dbReference type="VEuPathDB" id="VectorBase:HLOH_059701"/>
<dbReference type="SUPFAM" id="SSF57756">
    <property type="entry name" value="Retrovirus zinc finger-like domains"/>
    <property type="match status" value="1"/>
</dbReference>
<dbReference type="InterPro" id="IPR036875">
    <property type="entry name" value="Znf_CCHC_sf"/>
</dbReference>
<comment type="caution">
    <text evidence="3">The sequence shown here is derived from an EMBL/GenBank/DDBJ whole genome shotgun (WGS) entry which is preliminary data.</text>
</comment>
<dbReference type="OMA" id="HIRILIG"/>
<dbReference type="OrthoDB" id="6505652at2759"/>
<sequence>MVQPSSQYTLLTRIRLDDLRQPWSRGYVTLLTEKQTELRALDAKIHSQLSDEAFQADYATAWDYEHSICEIRARGHTARSSPSAVSGPLSSAAGGHIRKIEGFDALQHPGRHRMRSFLHRQPQRYMRSHRRLLVVTVVPFVTGHGIARRTANVPPEEKRRRLHAGRHCFRCGKQNHVARACQTARTLSCSRCSRRHLTSLCDVAQPGSAHATRGPAHSAQTVPRGIVGGYSVNYNHAAHSTTGPNGQLLVRVLLEPGSQRTFVRRDVSRALGCSVEGLEYLKLVTFGKSHHEAAEKYPRVSVTVASQNNGKQVAINALEVPSICVVTSPPITDDTLRLMHDHGLFAADTSPASAYMDDHIRILIGSDFYWQVTSGNISRLTQYLTAVETMFGWTLQGAHSDETGWISGLSSALFLALMDPSLDDAAADNELSSLWRLDAIKKPSRAPGASAFVDLLTSLASSLLLANG</sequence>
<gene>
    <name evidence="3" type="ORF">HPB48_001818</name>
</gene>
<dbReference type="GO" id="GO:0008270">
    <property type="term" value="F:zinc ion binding"/>
    <property type="evidence" value="ECO:0007669"/>
    <property type="project" value="UniProtKB-KW"/>
</dbReference>
<proteinExistence type="predicted"/>
<dbReference type="PANTHER" id="PTHR47331">
    <property type="entry name" value="PHD-TYPE DOMAIN-CONTAINING PROTEIN"/>
    <property type="match status" value="1"/>
</dbReference>
<protein>
    <recommendedName>
        <fullName evidence="2">CCHC-type domain-containing protein</fullName>
    </recommendedName>
</protein>
<evidence type="ECO:0000256" key="1">
    <source>
        <dbReference type="PROSITE-ProRule" id="PRU00047"/>
    </source>
</evidence>
<accession>A0A9J6G3W6</accession>
<name>A0A9J6G3W6_HAELO</name>
<keyword evidence="1" id="KW-0863">Zinc-finger</keyword>
<organism evidence="3 4">
    <name type="scientific">Haemaphysalis longicornis</name>
    <name type="common">Bush tick</name>
    <dbReference type="NCBI Taxonomy" id="44386"/>
    <lineage>
        <taxon>Eukaryota</taxon>
        <taxon>Metazoa</taxon>
        <taxon>Ecdysozoa</taxon>
        <taxon>Arthropoda</taxon>
        <taxon>Chelicerata</taxon>
        <taxon>Arachnida</taxon>
        <taxon>Acari</taxon>
        <taxon>Parasitiformes</taxon>
        <taxon>Ixodida</taxon>
        <taxon>Ixodoidea</taxon>
        <taxon>Ixodidae</taxon>
        <taxon>Haemaphysalinae</taxon>
        <taxon>Haemaphysalis</taxon>
    </lineage>
</organism>
<reference evidence="3 4" key="1">
    <citation type="journal article" date="2020" name="Cell">
        <title>Large-Scale Comparative Analyses of Tick Genomes Elucidate Their Genetic Diversity and Vector Capacities.</title>
        <authorList>
            <consortium name="Tick Genome and Microbiome Consortium (TIGMIC)"/>
            <person name="Jia N."/>
            <person name="Wang J."/>
            <person name="Shi W."/>
            <person name="Du L."/>
            <person name="Sun Y."/>
            <person name="Zhan W."/>
            <person name="Jiang J.F."/>
            <person name="Wang Q."/>
            <person name="Zhang B."/>
            <person name="Ji P."/>
            <person name="Bell-Sakyi L."/>
            <person name="Cui X.M."/>
            <person name="Yuan T.T."/>
            <person name="Jiang B.G."/>
            <person name="Yang W.F."/>
            <person name="Lam T.T."/>
            <person name="Chang Q.C."/>
            <person name="Ding S.J."/>
            <person name="Wang X.J."/>
            <person name="Zhu J.G."/>
            <person name="Ruan X.D."/>
            <person name="Zhao L."/>
            <person name="Wei J.T."/>
            <person name="Ye R.Z."/>
            <person name="Que T.C."/>
            <person name="Du C.H."/>
            <person name="Zhou Y.H."/>
            <person name="Cheng J.X."/>
            <person name="Dai P.F."/>
            <person name="Guo W.B."/>
            <person name="Han X.H."/>
            <person name="Huang E.J."/>
            <person name="Li L.F."/>
            <person name="Wei W."/>
            <person name="Gao Y.C."/>
            <person name="Liu J.Z."/>
            <person name="Shao H.Z."/>
            <person name="Wang X."/>
            <person name="Wang C.C."/>
            <person name="Yang T.C."/>
            <person name="Huo Q.B."/>
            <person name="Li W."/>
            <person name="Chen H.Y."/>
            <person name="Chen S.E."/>
            <person name="Zhou L.G."/>
            <person name="Ni X.B."/>
            <person name="Tian J.H."/>
            <person name="Sheng Y."/>
            <person name="Liu T."/>
            <person name="Pan Y.S."/>
            <person name="Xia L.Y."/>
            <person name="Li J."/>
            <person name="Zhao F."/>
            <person name="Cao W.C."/>
        </authorList>
    </citation>
    <scope>NUCLEOTIDE SEQUENCE [LARGE SCALE GENOMIC DNA]</scope>
    <source>
        <strain evidence="3">HaeL-2018</strain>
    </source>
</reference>
<keyword evidence="1" id="KW-0862">Zinc</keyword>
<keyword evidence="4" id="KW-1185">Reference proteome</keyword>
<dbReference type="InterPro" id="IPR001878">
    <property type="entry name" value="Znf_CCHC"/>
</dbReference>